<dbReference type="SUPFAM" id="SSF69304">
    <property type="entry name" value="Tricorn protease N-terminal domain"/>
    <property type="match status" value="1"/>
</dbReference>
<name>A0A379JH49_9NOCA</name>
<gene>
    <name evidence="1" type="ORF">NCTC1934_05212</name>
</gene>
<proteinExistence type="predicted"/>
<protein>
    <submittedName>
        <fullName evidence="1">Uncharacterized protein</fullName>
    </submittedName>
</protein>
<dbReference type="EMBL" id="UGRY01000003">
    <property type="protein sequence ID" value="SUD47887.1"/>
    <property type="molecule type" value="Genomic_DNA"/>
</dbReference>
<sequence>MTPSTRLKLAAGAAAAVIAIAATGTYAYLTYRGEDAPPYAGPQDWVGISAELNPPINRHDQVSLLTISGLGQTTLAGEYPIAFEPTMERLGDGFAFPAGDRIVVVDKTLREVWSTGLDSGAALTRSAASPDGTEAAFAFNIGMDNNEIRHLLVRVSSSGQAFREYVEGDISGLSICRAGEVRWLAAAYSASPSTVRLNRWTDDGGVQLGHPYDTGPTMARSQSSLLCGDTAELDRGYAIVPADSKTDYRLLEIAGDGGPQPISDRTVPRFPGDIQSKAWGVHHGVLYWVTREGSLVSVSLTGEPQARSVELPINGDVPISATFEDGAVYIVHYPNDDRAVLRMSEFDLDHEICKGTTLELANWRYQSTLASLRRGDSSFITITSILPTNRAHTVRCG</sequence>
<organism evidence="1 2">
    <name type="scientific">Nocardia otitidiscaviarum</name>
    <dbReference type="NCBI Taxonomy" id="1823"/>
    <lineage>
        <taxon>Bacteria</taxon>
        <taxon>Bacillati</taxon>
        <taxon>Actinomycetota</taxon>
        <taxon>Actinomycetes</taxon>
        <taxon>Mycobacteriales</taxon>
        <taxon>Nocardiaceae</taxon>
        <taxon>Nocardia</taxon>
    </lineage>
</organism>
<dbReference type="AlphaFoldDB" id="A0A379JH49"/>
<evidence type="ECO:0000313" key="2">
    <source>
        <dbReference type="Proteomes" id="UP000255467"/>
    </source>
</evidence>
<dbReference type="RefSeq" id="WP_115061635.1">
    <property type="nucleotide sequence ID" value="NZ_UGRY01000003.1"/>
</dbReference>
<dbReference type="Proteomes" id="UP000255467">
    <property type="component" value="Unassembled WGS sequence"/>
</dbReference>
<evidence type="ECO:0000313" key="1">
    <source>
        <dbReference type="EMBL" id="SUD47887.1"/>
    </source>
</evidence>
<dbReference type="OrthoDB" id="4422409at2"/>
<keyword evidence="2" id="KW-1185">Reference proteome</keyword>
<reference evidence="1 2" key="1">
    <citation type="submission" date="2018-06" db="EMBL/GenBank/DDBJ databases">
        <authorList>
            <consortium name="Pathogen Informatics"/>
            <person name="Doyle S."/>
        </authorList>
    </citation>
    <scope>NUCLEOTIDE SEQUENCE [LARGE SCALE GENOMIC DNA]</scope>
    <source>
        <strain evidence="1 2">NCTC1934</strain>
    </source>
</reference>
<accession>A0A379JH49</accession>